<proteinExistence type="predicted"/>
<feature type="region of interest" description="Disordered" evidence="1">
    <location>
        <begin position="75"/>
        <end position="102"/>
    </location>
</feature>
<organism evidence="2 3">
    <name type="scientific">Caerostris extrusa</name>
    <name type="common">Bark spider</name>
    <name type="synonym">Caerostris bankana</name>
    <dbReference type="NCBI Taxonomy" id="172846"/>
    <lineage>
        <taxon>Eukaryota</taxon>
        <taxon>Metazoa</taxon>
        <taxon>Ecdysozoa</taxon>
        <taxon>Arthropoda</taxon>
        <taxon>Chelicerata</taxon>
        <taxon>Arachnida</taxon>
        <taxon>Araneae</taxon>
        <taxon>Araneomorphae</taxon>
        <taxon>Entelegynae</taxon>
        <taxon>Araneoidea</taxon>
        <taxon>Araneidae</taxon>
        <taxon>Caerostris</taxon>
    </lineage>
</organism>
<protein>
    <submittedName>
        <fullName evidence="2">Uncharacterized protein</fullName>
    </submittedName>
</protein>
<evidence type="ECO:0000256" key="1">
    <source>
        <dbReference type="SAM" id="MobiDB-lite"/>
    </source>
</evidence>
<name>A0AAV4XU73_CAEEX</name>
<keyword evidence="3" id="KW-1185">Reference proteome</keyword>
<comment type="caution">
    <text evidence="2">The sequence shown here is derived from an EMBL/GenBank/DDBJ whole genome shotgun (WGS) entry which is preliminary data.</text>
</comment>
<gene>
    <name evidence="2" type="ORF">CEXT_778931</name>
</gene>
<evidence type="ECO:0000313" key="2">
    <source>
        <dbReference type="EMBL" id="GIY97484.1"/>
    </source>
</evidence>
<accession>A0AAV4XU73</accession>
<dbReference type="Proteomes" id="UP001054945">
    <property type="component" value="Unassembled WGS sequence"/>
</dbReference>
<dbReference type="EMBL" id="BPLR01018163">
    <property type="protein sequence ID" value="GIY97484.1"/>
    <property type="molecule type" value="Genomic_DNA"/>
</dbReference>
<evidence type="ECO:0000313" key="3">
    <source>
        <dbReference type="Proteomes" id="UP001054945"/>
    </source>
</evidence>
<sequence>MLRKWIRMFNEGRKISTKRNAMEESVQCINENRSKTEAHGSNFRVLQRYATDGNDYLKNFQNKTWICNKTPETKLQSLEKRHTSSPKSKKEKPPLSSRKSCAPSYGLSKIFVS</sequence>
<dbReference type="AlphaFoldDB" id="A0AAV4XU73"/>
<reference evidence="2 3" key="1">
    <citation type="submission" date="2021-06" db="EMBL/GenBank/DDBJ databases">
        <title>Caerostris extrusa draft genome.</title>
        <authorList>
            <person name="Kono N."/>
            <person name="Arakawa K."/>
        </authorList>
    </citation>
    <scope>NUCLEOTIDE SEQUENCE [LARGE SCALE GENOMIC DNA]</scope>
</reference>